<dbReference type="OrthoDB" id="9767552at2"/>
<keyword evidence="2 3" id="KW-0808">Transferase</keyword>
<dbReference type="CDD" id="cd03789">
    <property type="entry name" value="GT9_LPS_heptosyltransferase"/>
    <property type="match status" value="1"/>
</dbReference>
<dbReference type="GO" id="GO:0009244">
    <property type="term" value="P:lipopolysaccharide core region biosynthetic process"/>
    <property type="evidence" value="ECO:0007669"/>
    <property type="project" value="TreeGrafter"/>
</dbReference>
<reference evidence="3 4" key="1">
    <citation type="submission" date="2019-05" db="EMBL/GenBank/DDBJ databases">
        <title>Thiomicrorhabdus sediminis sp. nov, a novel sulfur-oxidizing bacterium isolated from coastal sediment.</title>
        <authorList>
            <person name="Liu X."/>
        </authorList>
    </citation>
    <scope>NUCLEOTIDE SEQUENCE [LARGE SCALE GENOMIC DNA]</scope>
    <source>
        <strain evidence="3 4">G1</strain>
    </source>
</reference>
<accession>A0A4P9K895</accession>
<dbReference type="SUPFAM" id="SSF53756">
    <property type="entry name" value="UDP-Glycosyltransferase/glycogen phosphorylase"/>
    <property type="match status" value="1"/>
</dbReference>
<dbReference type="PANTHER" id="PTHR30160:SF7">
    <property type="entry name" value="ADP-HEPTOSE--LPS HEPTOSYLTRANSFERASE 2"/>
    <property type="match status" value="1"/>
</dbReference>
<keyword evidence="1" id="KW-0328">Glycosyltransferase</keyword>
<dbReference type="AlphaFoldDB" id="A0A4P9K895"/>
<dbReference type="KEGG" id="thig:FE785_08695"/>
<name>A0A4P9K895_9GAMM</name>
<dbReference type="PANTHER" id="PTHR30160">
    <property type="entry name" value="TETRAACYLDISACCHARIDE 4'-KINASE-RELATED"/>
    <property type="match status" value="1"/>
</dbReference>
<keyword evidence="4" id="KW-1185">Reference proteome</keyword>
<dbReference type="EMBL" id="CP040602">
    <property type="protein sequence ID" value="QCU90700.1"/>
    <property type="molecule type" value="Genomic_DNA"/>
</dbReference>
<gene>
    <name evidence="3" type="ORF">FE785_08695</name>
</gene>
<evidence type="ECO:0000313" key="4">
    <source>
        <dbReference type="Proteomes" id="UP000304864"/>
    </source>
</evidence>
<dbReference type="GO" id="GO:0008713">
    <property type="term" value="F:ADP-heptose-lipopolysaccharide heptosyltransferase activity"/>
    <property type="evidence" value="ECO:0007669"/>
    <property type="project" value="TreeGrafter"/>
</dbReference>
<evidence type="ECO:0000313" key="3">
    <source>
        <dbReference type="EMBL" id="QCU90700.1"/>
    </source>
</evidence>
<protein>
    <submittedName>
        <fullName evidence="3">Glycosyltransferase family 9 protein</fullName>
    </submittedName>
</protein>
<proteinExistence type="predicted"/>
<dbReference type="InterPro" id="IPR002201">
    <property type="entry name" value="Glyco_trans_9"/>
</dbReference>
<sequence length="365" mass="41367">MNFSVTHIGKEFFEPRHRLSVVKAVPLDNIQTILVIGIDQLGGLMMSTPFFRELRKAFPNAKIINLVGPLTYGVMQNCPYIDEAWKFDKKQSWALIKQLKRQSFDLAFLPSGTLRTSLMAYLAKIPHRVAYDDDGNGFLLTVRLHQELHSRYRVENLFDMLRAVGVTPSGVYEREIWLSQSDLDYADGWLSQKGWSEKTILSFNPFSTDIKRRWTDEGWQSLLHIVQKDNIQPVMLVAPNEVDVGEDLLKKWGIVDVPVESHAVTKTAAIVQKTHYVIGPESGFVHLGLAVNKPHVIAFYNVLPPVSTFPVDNSFHTAMIKTSVACAPCYLYKFKDVCPNGVECMKQLTADEVYQVIANYESQSV</sequence>
<dbReference type="GO" id="GO:0005829">
    <property type="term" value="C:cytosol"/>
    <property type="evidence" value="ECO:0007669"/>
    <property type="project" value="TreeGrafter"/>
</dbReference>
<dbReference type="RefSeq" id="WP_138565374.1">
    <property type="nucleotide sequence ID" value="NZ_CP040602.1"/>
</dbReference>
<dbReference type="Gene3D" id="3.40.50.2000">
    <property type="entry name" value="Glycogen Phosphorylase B"/>
    <property type="match status" value="2"/>
</dbReference>
<evidence type="ECO:0000256" key="2">
    <source>
        <dbReference type="ARBA" id="ARBA00022679"/>
    </source>
</evidence>
<dbReference type="Pfam" id="PF01075">
    <property type="entry name" value="Glyco_transf_9"/>
    <property type="match status" value="1"/>
</dbReference>
<dbReference type="InterPro" id="IPR051199">
    <property type="entry name" value="LPS_LOS_Heptosyltrfase"/>
</dbReference>
<dbReference type="Proteomes" id="UP000304864">
    <property type="component" value="Chromosome"/>
</dbReference>
<evidence type="ECO:0000256" key="1">
    <source>
        <dbReference type="ARBA" id="ARBA00022676"/>
    </source>
</evidence>
<organism evidence="3 4">
    <name type="scientific">Thiomicrorhabdus sediminis</name>
    <dbReference type="NCBI Taxonomy" id="2580412"/>
    <lineage>
        <taxon>Bacteria</taxon>
        <taxon>Pseudomonadati</taxon>
        <taxon>Pseudomonadota</taxon>
        <taxon>Gammaproteobacteria</taxon>
        <taxon>Thiotrichales</taxon>
        <taxon>Piscirickettsiaceae</taxon>
        <taxon>Thiomicrorhabdus</taxon>
    </lineage>
</organism>